<dbReference type="GO" id="GO:0006637">
    <property type="term" value="P:acyl-CoA metabolic process"/>
    <property type="evidence" value="ECO:0007669"/>
    <property type="project" value="TreeGrafter"/>
</dbReference>
<dbReference type="InterPro" id="IPR029058">
    <property type="entry name" value="AB_hydrolase_fold"/>
</dbReference>
<dbReference type="Pfam" id="PF04775">
    <property type="entry name" value="Bile_Hydr_Trans"/>
    <property type="match status" value="1"/>
</dbReference>
<organism evidence="3 4">
    <name type="scientific">Leifsonia shinshuensis</name>
    <dbReference type="NCBI Taxonomy" id="150026"/>
    <lineage>
        <taxon>Bacteria</taxon>
        <taxon>Bacillati</taxon>
        <taxon>Actinomycetota</taxon>
        <taxon>Actinomycetes</taxon>
        <taxon>Micrococcales</taxon>
        <taxon>Microbacteriaceae</taxon>
        <taxon>Leifsonia</taxon>
    </lineage>
</organism>
<dbReference type="GO" id="GO:0006631">
    <property type="term" value="P:fatty acid metabolic process"/>
    <property type="evidence" value="ECO:0007669"/>
    <property type="project" value="TreeGrafter"/>
</dbReference>
<evidence type="ECO:0000259" key="2">
    <source>
        <dbReference type="Pfam" id="PF04775"/>
    </source>
</evidence>
<dbReference type="PROSITE" id="PS51257">
    <property type="entry name" value="PROKAR_LIPOPROTEIN"/>
    <property type="match status" value="1"/>
</dbReference>
<dbReference type="PANTHER" id="PTHR10824">
    <property type="entry name" value="ACYL-COENZYME A THIOESTERASE-RELATED"/>
    <property type="match status" value="1"/>
</dbReference>
<sequence>MTGRLRLGAVALAAVVVLGALAGCVTPAGGARIVVQRFGNAAADPVVVSLTGLTPGEDVVLRATATTVAGTWSSRAVYAVPPDGRVETSSQQPVAAPYVRPDAGALFWSMTGPSLSQQDLERAWAEGQVRVELTAEQQGGRVAVAEVQRSPLAAQSVEREVTVADLARAAASTGSGPSAGQEALRPGTLFTPLPTLVHPRPGVVLIDGDDDAAAGAFAARRIAAIGFPVLVLPAFGPEGQIPGSAALSVEAFDAARAWLARDPGVDPRHIIVYGTGSASPLALWFAASEPDAVYGAIAASGPTAELCASASGAPTLLNQGRAVPCASPNDRIADTPILPLNRIPGPLLLACGTADELLPSACEWTRAGADERGPRATGETLIAQGAAHEVSAPPMLPLGLGDLPAATAQATEDARVAFWSRVTALLEGAIEP</sequence>
<dbReference type="InterPro" id="IPR042490">
    <property type="entry name" value="Thio_Ohase/BAAT_N"/>
</dbReference>
<feature type="signal peptide" evidence="1">
    <location>
        <begin position="1"/>
        <end position="22"/>
    </location>
</feature>
<dbReference type="RefSeq" id="WP_179607820.1">
    <property type="nucleotide sequence ID" value="NZ_BAABEH010000001.1"/>
</dbReference>
<keyword evidence="3" id="KW-0378">Hydrolase</keyword>
<dbReference type="Gene3D" id="2.60.40.2240">
    <property type="entry name" value="Acyl-CoA thioester hydrolase/BAAT N-terminal domain"/>
    <property type="match status" value="1"/>
</dbReference>
<dbReference type="InterPro" id="IPR006862">
    <property type="entry name" value="Thio_Ohase/aa_AcTrfase"/>
</dbReference>
<dbReference type="EMBL" id="JACCFL010000001">
    <property type="protein sequence ID" value="NYJ25199.1"/>
    <property type="molecule type" value="Genomic_DNA"/>
</dbReference>
<accession>A0A853CY92</accession>
<keyword evidence="1" id="KW-0732">Signal</keyword>
<evidence type="ECO:0000313" key="3">
    <source>
        <dbReference type="EMBL" id="NYJ25199.1"/>
    </source>
</evidence>
<dbReference type="SUPFAM" id="SSF53474">
    <property type="entry name" value="alpha/beta-Hydrolases"/>
    <property type="match status" value="1"/>
</dbReference>
<feature type="chain" id="PRO_5039457290" evidence="1">
    <location>
        <begin position="23"/>
        <end position="432"/>
    </location>
</feature>
<evidence type="ECO:0000256" key="1">
    <source>
        <dbReference type="SAM" id="SignalP"/>
    </source>
</evidence>
<dbReference type="AlphaFoldDB" id="A0A853CY92"/>
<protein>
    <submittedName>
        <fullName evidence="3">Dienelactone hydrolase</fullName>
    </submittedName>
</protein>
<dbReference type="Proteomes" id="UP000578352">
    <property type="component" value="Unassembled WGS sequence"/>
</dbReference>
<reference evidence="3 4" key="1">
    <citation type="submission" date="2020-07" db="EMBL/GenBank/DDBJ databases">
        <title>Sequencing the genomes of 1000 actinobacteria strains.</title>
        <authorList>
            <person name="Klenk H.-P."/>
        </authorList>
    </citation>
    <scope>NUCLEOTIDE SEQUENCE [LARGE SCALE GENOMIC DNA]</scope>
    <source>
        <strain evidence="3 4">DSM 15165</strain>
    </source>
</reference>
<proteinExistence type="predicted"/>
<name>A0A853CY92_9MICO</name>
<comment type="caution">
    <text evidence="3">The sequence shown here is derived from an EMBL/GenBank/DDBJ whole genome shotgun (WGS) entry which is preliminary data.</text>
</comment>
<dbReference type="Gene3D" id="3.40.50.1820">
    <property type="entry name" value="alpha/beta hydrolase"/>
    <property type="match status" value="1"/>
</dbReference>
<dbReference type="PANTHER" id="PTHR10824:SF4">
    <property type="entry name" value="ACYL-COENZYME A THIOESTERASE 1-LIKE"/>
    <property type="match status" value="1"/>
</dbReference>
<dbReference type="GO" id="GO:0047617">
    <property type="term" value="F:fatty acyl-CoA hydrolase activity"/>
    <property type="evidence" value="ECO:0007669"/>
    <property type="project" value="TreeGrafter"/>
</dbReference>
<evidence type="ECO:0000313" key="4">
    <source>
        <dbReference type="Proteomes" id="UP000578352"/>
    </source>
</evidence>
<feature type="domain" description="Acyl-CoA thioester hydrolase/bile acid-CoA amino acid N-acetyltransferase" evidence="2">
    <location>
        <begin position="44"/>
        <end position="161"/>
    </location>
</feature>
<gene>
    <name evidence="3" type="ORF">HNR13_003486</name>
</gene>